<reference evidence="2" key="1">
    <citation type="submission" date="2022-11" db="UniProtKB">
        <authorList>
            <consortium name="WormBaseParasite"/>
        </authorList>
    </citation>
    <scope>IDENTIFICATION</scope>
</reference>
<accession>A0AC34F6D0</accession>
<dbReference type="Proteomes" id="UP000887579">
    <property type="component" value="Unplaced"/>
</dbReference>
<name>A0AC34F6D0_9BILA</name>
<sequence>MKRTLQAPLAKRRNHVVSIEADDETMHFTVIDAQTQRPIDEPTAFKCGKSFIAGIESLITKQTKAVILNIFHFKNHGFDSNYQFCQVIRENLNRLQIPHHFISIGDTVFITTVTEQLDLYLISEFENTETGYERLKDHHVPISGATRDKIFANKNPAKIIGFDIHPSVINGLQKLLKCDNLVILDGDYYLNANFKFICEIAKWVKNKSSNKFYVAPMTTMQYTLVGFVGDIQFELHTVDGGEKLPLTKTVAIPKTVQNYNIMIKGKEGIKILETNQLNKECHKNGITLKIDEEYFCSVLTTKILIPEILALPKTLYKIQQSKIPVIGFWDNSSVICVSKNGGNYKFLEQWNGLFGKEIFLNFNKERPTLDGTSLASNEAKMDTVVFDILKIMAMPDNNIKVDEKWKFIFTKDADHPVLLEFKTFDGTKKQASPAFLMAILLRKQFEAIKKEFREKPKQVGFCFFDKFDEDERKRVGEKLQEFCQRLKFRCTFIKLD</sequence>
<proteinExistence type="predicted"/>
<dbReference type="WBParaSite" id="ES5_v2.g12403.t1">
    <property type="protein sequence ID" value="ES5_v2.g12403.t1"/>
    <property type="gene ID" value="ES5_v2.g12403"/>
</dbReference>
<evidence type="ECO:0000313" key="2">
    <source>
        <dbReference type="WBParaSite" id="ES5_v2.g12403.t1"/>
    </source>
</evidence>
<organism evidence="1 2">
    <name type="scientific">Panagrolaimus sp. ES5</name>
    <dbReference type="NCBI Taxonomy" id="591445"/>
    <lineage>
        <taxon>Eukaryota</taxon>
        <taxon>Metazoa</taxon>
        <taxon>Ecdysozoa</taxon>
        <taxon>Nematoda</taxon>
        <taxon>Chromadorea</taxon>
        <taxon>Rhabditida</taxon>
        <taxon>Tylenchina</taxon>
        <taxon>Panagrolaimomorpha</taxon>
        <taxon>Panagrolaimoidea</taxon>
        <taxon>Panagrolaimidae</taxon>
        <taxon>Panagrolaimus</taxon>
    </lineage>
</organism>
<evidence type="ECO:0000313" key="1">
    <source>
        <dbReference type="Proteomes" id="UP000887579"/>
    </source>
</evidence>
<protein>
    <submittedName>
        <fullName evidence="2">Uncharacterized protein</fullName>
    </submittedName>
</protein>